<comment type="caution">
    <text evidence="5">The sequence shown here is derived from an EMBL/GenBank/DDBJ whole genome shotgun (WGS) entry which is preliminary data.</text>
</comment>
<keyword evidence="6" id="KW-1185">Reference proteome</keyword>
<evidence type="ECO:0000256" key="3">
    <source>
        <dbReference type="SAM" id="MobiDB-lite"/>
    </source>
</evidence>
<feature type="binding site" evidence="2">
    <location>
        <position position="168"/>
    </location>
    <ligand>
        <name>Mn(2+)</name>
        <dbReference type="ChEBI" id="CHEBI:29035"/>
        <label>2</label>
    </ligand>
</feature>
<dbReference type="InterPro" id="IPR002933">
    <property type="entry name" value="Peptidase_M20"/>
</dbReference>
<proteinExistence type="predicted"/>
<dbReference type="PIRSF" id="PIRSF005962">
    <property type="entry name" value="Pept_M20D_amidohydro"/>
    <property type="match status" value="1"/>
</dbReference>
<feature type="binding site" evidence="2">
    <location>
        <position position="134"/>
    </location>
    <ligand>
        <name>Mn(2+)</name>
        <dbReference type="ChEBI" id="CHEBI:29035"/>
        <label>2</label>
    </ligand>
</feature>
<evidence type="ECO:0000313" key="6">
    <source>
        <dbReference type="Proteomes" id="UP000272888"/>
    </source>
</evidence>
<evidence type="ECO:0000256" key="2">
    <source>
        <dbReference type="PIRSR" id="PIRSR005962-1"/>
    </source>
</evidence>
<evidence type="ECO:0000256" key="1">
    <source>
        <dbReference type="ARBA" id="ARBA00022801"/>
    </source>
</evidence>
<gene>
    <name evidence="5" type="ORF">D7V93_06880</name>
</gene>
<feature type="binding site" evidence="2">
    <location>
        <position position="195"/>
    </location>
    <ligand>
        <name>Mn(2+)</name>
        <dbReference type="ChEBI" id="CHEBI:29035"/>
        <label>2</label>
    </ligand>
</feature>
<feature type="region of interest" description="Disordered" evidence="3">
    <location>
        <begin position="1"/>
        <end position="24"/>
    </location>
</feature>
<dbReference type="RefSeq" id="WP_120642606.1">
    <property type="nucleotide sequence ID" value="NZ_RAWB01000045.1"/>
</dbReference>
<feature type="region of interest" description="Disordered" evidence="3">
    <location>
        <begin position="395"/>
        <end position="421"/>
    </location>
</feature>
<dbReference type="EMBL" id="RAWB01000045">
    <property type="protein sequence ID" value="RKH64847.1"/>
    <property type="molecule type" value="Genomic_DNA"/>
</dbReference>
<dbReference type="FunFam" id="3.30.70.360:FF:000001">
    <property type="entry name" value="N-acetyldiaminopimelate deacetylase"/>
    <property type="match status" value="1"/>
</dbReference>
<dbReference type="PANTHER" id="PTHR11014">
    <property type="entry name" value="PEPTIDASE M20 FAMILY MEMBER"/>
    <property type="match status" value="1"/>
</dbReference>
<dbReference type="Proteomes" id="UP000272888">
    <property type="component" value="Unassembled WGS sequence"/>
</dbReference>
<dbReference type="SUPFAM" id="SSF53187">
    <property type="entry name" value="Zn-dependent exopeptidases"/>
    <property type="match status" value="1"/>
</dbReference>
<dbReference type="SUPFAM" id="SSF55031">
    <property type="entry name" value="Bacterial exopeptidase dimerisation domain"/>
    <property type="match status" value="1"/>
</dbReference>
<dbReference type="GO" id="GO:0050118">
    <property type="term" value="F:N-acetyldiaminopimelate deacetylase activity"/>
    <property type="evidence" value="ECO:0007669"/>
    <property type="project" value="UniProtKB-ARBA"/>
</dbReference>
<feature type="compositionally biased region" description="Basic and acidic residues" evidence="3">
    <location>
        <begin position="1"/>
        <end position="15"/>
    </location>
</feature>
<evidence type="ECO:0000313" key="5">
    <source>
        <dbReference type="EMBL" id="RKH64847.1"/>
    </source>
</evidence>
<dbReference type="Gene3D" id="3.40.630.10">
    <property type="entry name" value="Zn peptidases"/>
    <property type="match status" value="1"/>
</dbReference>
<feature type="binding site" evidence="2">
    <location>
        <position position="132"/>
    </location>
    <ligand>
        <name>Mn(2+)</name>
        <dbReference type="ChEBI" id="CHEBI:29035"/>
        <label>2</label>
    </ligand>
</feature>
<evidence type="ECO:0000259" key="4">
    <source>
        <dbReference type="Pfam" id="PF07687"/>
    </source>
</evidence>
<dbReference type="Pfam" id="PF01546">
    <property type="entry name" value="Peptidase_M20"/>
    <property type="match status" value="1"/>
</dbReference>
<keyword evidence="1 5" id="KW-0378">Hydrolase</keyword>
<protein>
    <submittedName>
        <fullName evidence="5">Amidohydrolase</fullName>
    </submittedName>
</protein>
<dbReference type="GO" id="GO:0019877">
    <property type="term" value="P:diaminopimelate biosynthetic process"/>
    <property type="evidence" value="ECO:0007669"/>
    <property type="project" value="UniProtKB-ARBA"/>
</dbReference>
<feature type="domain" description="Peptidase M20 dimerisation" evidence="4">
    <location>
        <begin position="214"/>
        <end position="313"/>
    </location>
</feature>
<dbReference type="PANTHER" id="PTHR11014:SF63">
    <property type="entry name" value="METALLOPEPTIDASE, PUTATIVE (AFU_ORTHOLOGUE AFUA_6G09600)-RELATED"/>
    <property type="match status" value="1"/>
</dbReference>
<name>A0A3A8Q848_9BACT</name>
<comment type="cofactor">
    <cofactor evidence="2">
        <name>Mn(2+)</name>
        <dbReference type="ChEBI" id="CHEBI:29035"/>
    </cofactor>
    <text evidence="2">The Mn(2+) ion enhances activity.</text>
</comment>
<reference evidence="6" key="1">
    <citation type="submission" date="2018-09" db="EMBL/GenBank/DDBJ databases">
        <authorList>
            <person name="Livingstone P.G."/>
            <person name="Whitworth D.E."/>
        </authorList>
    </citation>
    <scope>NUCLEOTIDE SEQUENCE [LARGE SCALE GENOMIC DNA]</scope>
    <source>
        <strain evidence="6">CA051B</strain>
    </source>
</reference>
<organism evidence="5 6">
    <name type="scientific">Corallococcus llansteffanensis</name>
    <dbReference type="NCBI Taxonomy" id="2316731"/>
    <lineage>
        <taxon>Bacteria</taxon>
        <taxon>Pseudomonadati</taxon>
        <taxon>Myxococcota</taxon>
        <taxon>Myxococcia</taxon>
        <taxon>Myxococcales</taxon>
        <taxon>Cystobacterineae</taxon>
        <taxon>Myxococcaceae</taxon>
        <taxon>Corallococcus</taxon>
    </lineage>
</organism>
<dbReference type="NCBIfam" id="TIGR01891">
    <property type="entry name" value="amidohydrolases"/>
    <property type="match status" value="1"/>
</dbReference>
<dbReference type="InterPro" id="IPR017439">
    <property type="entry name" value="Amidohydrolase"/>
</dbReference>
<keyword evidence="2" id="KW-0464">Manganese</keyword>
<dbReference type="InterPro" id="IPR011650">
    <property type="entry name" value="Peptidase_M20_dimer"/>
</dbReference>
<accession>A0A3A8Q848</accession>
<dbReference type="Pfam" id="PF07687">
    <property type="entry name" value="M20_dimer"/>
    <property type="match status" value="1"/>
</dbReference>
<sequence length="448" mass="47921">MNDVESHVALERELPGEPPPSDLNARARRVLKHLDAVLPDLDALYRDLHEHPELSGQEAHTAAELARRLKAEGYEVTRGIGGHGVVGLLHNGDGPTVLLRGDMDALPIEEKTGLPYASHVTTPDGEPVMHACGHDIHTVCLAGTAALLARSRDAWRGTVMVVGQPAEETLQGARAMLEDGLYARFGTPDVVLGQHTAPLPVGAFMHREGVTMMGSDHLRVRLFGRGAHGALPHLSVDPVVMGASVVLRLQTIVSRELAPLEAAVVTVGIFQAGTRANVIPDEALLELTVRTEDDAVRARVLAAIERIVKAEAEASGAPRPPRVEVLESTPVNRNDPALLRRIRDAHAGWFGSGALVPGMLVTASEDFPRFAQGPEHAVRTAYWFMGITPLKAWNEAPGTTPEEKLSHVPGPHSSTYAPDREGSLRKGCESFTVAALACLHAGTASRDS</sequence>
<dbReference type="InterPro" id="IPR036264">
    <property type="entry name" value="Bact_exopeptidase_dim_dom"/>
</dbReference>
<keyword evidence="2" id="KW-0479">Metal-binding</keyword>
<dbReference type="AlphaFoldDB" id="A0A3A8Q848"/>
<dbReference type="Gene3D" id="3.30.70.360">
    <property type="match status" value="1"/>
</dbReference>
<dbReference type="GO" id="GO:0046872">
    <property type="term" value="F:metal ion binding"/>
    <property type="evidence" value="ECO:0007669"/>
    <property type="project" value="UniProtKB-KW"/>
</dbReference>